<organism evidence="1 2">
    <name type="scientific">Austropuccinia psidii MF-1</name>
    <dbReference type="NCBI Taxonomy" id="1389203"/>
    <lineage>
        <taxon>Eukaryota</taxon>
        <taxon>Fungi</taxon>
        <taxon>Dikarya</taxon>
        <taxon>Basidiomycota</taxon>
        <taxon>Pucciniomycotina</taxon>
        <taxon>Pucciniomycetes</taxon>
        <taxon>Pucciniales</taxon>
        <taxon>Sphaerophragmiaceae</taxon>
        <taxon>Austropuccinia</taxon>
    </lineage>
</organism>
<accession>A0A9Q3I9V6</accession>
<reference evidence="1" key="1">
    <citation type="submission" date="2021-03" db="EMBL/GenBank/DDBJ databases">
        <title>Draft genome sequence of rust myrtle Austropuccinia psidii MF-1, a brazilian biotype.</title>
        <authorList>
            <person name="Quecine M.C."/>
            <person name="Pachon D.M.R."/>
            <person name="Bonatelli M.L."/>
            <person name="Correr F.H."/>
            <person name="Franceschini L.M."/>
            <person name="Leite T.F."/>
            <person name="Margarido G.R.A."/>
            <person name="Almeida C.A."/>
            <person name="Ferrarezi J.A."/>
            <person name="Labate C.A."/>
        </authorList>
    </citation>
    <scope>NUCLEOTIDE SEQUENCE</scope>
    <source>
        <strain evidence="1">MF-1</strain>
    </source>
</reference>
<gene>
    <name evidence="1" type="ORF">O181_075106</name>
</gene>
<dbReference type="Proteomes" id="UP000765509">
    <property type="component" value="Unassembled WGS sequence"/>
</dbReference>
<dbReference type="EMBL" id="AVOT02040190">
    <property type="protein sequence ID" value="MBW0535391.1"/>
    <property type="molecule type" value="Genomic_DNA"/>
</dbReference>
<dbReference type="AlphaFoldDB" id="A0A9Q3I9V6"/>
<evidence type="ECO:0000313" key="1">
    <source>
        <dbReference type="EMBL" id="MBW0535391.1"/>
    </source>
</evidence>
<protein>
    <submittedName>
        <fullName evidence="1">Uncharacterized protein</fullName>
    </submittedName>
</protein>
<comment type="caution">
    <text evidence="1">The sequence shown here is derived from an EMBL/GenBank/DDBJ whole genome shotgun (WGS) entry which is preliminary data.</text>
</comment>
<keyword evidence="2" id="KW-1185">Reference proteome</keyword>
<evidence type="ECO:0000313" key="2">
    <source>
        <dbReference type="Proteomes" id="UP000765509"/>
    </source>
</evidence>
<name>A0A9Q3I9V6_9BASI</name>
<sequence>MSHTLTYHRIQNVQLRHCHVGRGIGPYTRVPAWAHAHAYAPSLAHAHSHTPAPVHAHATATAPHPRYCVAGSTSVIHKMTIPWRRSPHG</sequence>
<proteinExistence type="predicted"/>